<evidence type="ECO:0000256" key="14">
    <source>
        <dbReference type="ARBA" id="ARBA00049744"/>
    </source>
</evidence>
<proteinExistence type="inferred from homology"/>
<dbReference type="Gene3D" id="3.30.410.10">
    <property type="entry name" value="Cholesterol Oxidase, domain 2"/>
    <property type="match status" value="1"/>
</dbReference>
<keyword evidence="6" id="KW-0560">Oxidoreductase</keyword>
<sequence length="491" mass="49255">MGGALLGAAWASGAGRARAEAGERIENLIIGSGYAGSVAALRLAQAGRAGVVLERGRRWNIGPAGNTFATPEKPDPRAVWLPGADGTPLSTGVLEAFPCNGIIGLAGAGVGGGSLVNNAVLIAPSEAGFQRTFAGILDYAEFRDTWYPRARALLGVASIPDDVLGSAAYGNAREFADTVADAGYDPVRLDTGVAWDVVRQEIDGTLAPAAIAGHSLWGINSGAKRSVDRTVLAAAEATGLVEVRPLSPVRSIQATGDGYRVEYTDLAGGEARSVTATRVILAAGSIGTSGLLARAQAEGTLPGITAEVGRRWGTGGDHLVGIGGWPLPSDAQGGPSHLGLFDEAGDVPVTLLSFPLGKTMGGQLAGGLLAVSDPPALGTVRYAGRTVIDWPASDSAVARIAGAVAATAQRIAGARGTTSFSASGAPTTSHSLGGVVFGSATTDTGEVIGCPGLYVVDSALLPGSCGAAPPALTVTALADRCVTTLLAHLDR</sequence>
<evidence type="ECO:0000256" key="7">
    <source>
        <dbReference type="ARBA" id="ARBA00023098"/>
    </source>
</evidence>
<dbReference type="PANTHER" id="PTHR47470">
    <property type="entry name" value="CHOLESTEROL OXIDASE"/>
    <property type="match status" value="1"/>
</dbReference>
<dbReference type="AlphaFoldDB" id="A0A3M2L6Q8"/>
<keyword evidence="3" id="KW-0153">Cholesterol metabolism</keyword>
<evidence type="ECO:0000256" key="10">
    <source>
        <dbReference type="ARBA" id="ARBA00023235"/>
    </source>
</evidence>
<evidence type="ECO:0000313" key="17">
    <source>
        <dbReference type="EMBL" id="RMI33402.1"/>
    </source>
</evidence>
<dbReference type="EC" id="1.1.3.6" evidence="13"/>
<evidence type="ECO:0000259" key="16">
    <source>
        <dbReference type="Pfam" id="PF05199"/>
    </source>
</evidence>
<keyword evidence="8" id="KW-1207">Sterol metabolism</keyword>
<evidence type="ECO:0000256" key="3">
    <source>
        <dbReference type="ARBA" id="ARBA00022548"/>
    </source>
</evidence>
<evidence type="ECO:0000256" key="8">
    <source>
        <dbReference type="ARBA" id="ARBA00023166"/>
    </source>
</evidence>
<keyword evidence="18" id="KW-1185">Reference proteome</keyword>
<evidence type="ECO:0000256" key="5">
    <source>
        <dbReference type="ARBA" id="ARBA00022827"/>
    </source>
</evidence>
<dbReference type="GO" id="GO:0008203">
    <property type="term" value="P:cholesterol metabolic process"/>
    <property type="evidence" value="ECO:0007669"/>
    <property type="project" value="UniProtKB-KW"/>
</dbReference>
<keyword evidence="9" id="KW-0753">Steroid metabolism</keyword>
<dbReference type="GO" id="GO:0004769">
    <property type="term" value="F:steroid Delta-isomerase activity"/>
    <property type="evidence" value="ECO:0007669"/>
    <property type="project" value="UniProtKB-EC"/>
</dbReference>
<accession>A0A3M2L6Q8</accession>
<evidence type="ECO:0000256" key="15">
    <source>
        <dbReference type="ARBA" id="ARBA00049778"/>
    </source>
</evidence>
<dbReference type="Gene3D" id="3.50.50.60">
    <property type="entry name" value="FAD/NAD(P)-binding domain"/>
    <property type="match status" value="1"/>
</dbReference>
<evidence type="ECO:0000256" key="12">
    <source>
        <dbReference type="ARBA" id="ARBA00049645"/>
    </source>
</evidence>
<comment type="pathway">
    <text evidence="12">Steroid metabolism; cholesterol degradation.</text>
</comment>
<evidence type="ECO:0000256" key="6">
    <source>
        <dbReference type="ARBA" id="ARBA00023002"/>
    </source>
</evidence>
<feature type="domain" description="Glucose-methanol-choline oxidoreductase C-terminal" evidence="16">
    <location>
        <begin position="419"/>
        <end position="478"/>
    </location>
</feature>
<dbReference type="Pfam" id="PF05199">
    <property type="entry name" value="GMC_oxred_C"/>
    <property type="match status" value="1"/>
</dbReference>
<reference evidence="17 18" key="1">
    <citation type="submission" date="2018-10" db="EMBL/GenBank/DDBJ databases">
        <title>Isolation from cow dung.</title>
        <authorList>
            <person name="Ling L."/>
        </authorList>
    </citation>
    <scope>NUCLEOTIDE SEQUENCE [LARGE SCALE GENOMIC DNA]</scope>
    <source>
        <strain evidence="17 18">NEAU-LL90</strain>
    </source>
</reference>
<dbReference type="EMBL" id="RFFH01000003">
    <property type="protein sequence ID" value="RMI33402.1"/>
    <property type="molecule type" value="Genomic_DNA"/>
</dbReference>
<keyword evidence="7" id="KW-0443">Lipid metabolism</keyword>
<name>A0A3M2L6Q8_9NOCA</name>
<dbReference type="SUPFAM" id="SSF54373">
    <property type="entry name" value="FAD-linked reductases, C-terminal domain"/>
    <property type="match status" value="1"/>
</dbReference>
<evidence type="ECO:0000256" key="13">
    <source>
        <dbReference type="ARBA" id="ARBA00049723"/>
    </source>
</evidence>
<comment type="caution">
    <text evidence="17">The sequence shown here is derived from an EMBL/GenBank/DDBJ whole genome shotgun (WGS) entry which is preliminary data.</text>
</comment>
<dbReference type="InterPro" id="IPR052542">
    <property type="entry name" value="Cholesterol_Oxidase"/>
</dbReference>
<evidence type="ECO:0000256" key="4">
    <source>
        <dbReference type="ARBA" id="ARBA00022630"/>
    </source>
</evidence>
<dbReference type="GO" id="GO:0016995">
    <property type="term" value="F:cholesterol oxidase activity"/>
    <property type="evidence" value="ECO:0007669"/>
    <property type="project" value="UniProtKB-EC"/>
</dbReference>
<comment type="cofactor">
    <cofactor evidence="1">
        <name>FAD</name>
        <dbReference type="ChEBI" id="CHEBI:57692"/>
    </cofactor>
</comment>
<organism evidence="17 18">
    <name type="scientific">Nocardia stercoris</name>
    <dbReference type="NCBI Taxonomy" id="2483361"/>
    <lineage>
        <taxon>Bacteria</taxon>
        <taxon>Bacillati</taxon>
        <taxon>Actinomycetota</taxon>
        <taxon>Actinomycetes</taxon>
        <taxon>Mycobacteriales</taxon>
        <taxon>Nocardiaceae</taxon>
        <taxon>Nocardia</taxon>
    </lineage>
</organism>
<keyword evidence="10" id="KW-0413">Isomerase</keyword>
<dbReference type="Proteomes" id="UP000279275">
    <property type="component" value="Unassembled WGS sequence"/>
</dbReference>
<evidence type="ECO:0000313" key="18">
    <source>
        <dbReference type="Proteomes" id="UP000279275"/>
    </source>
</evidence>
<evidence type="ECO:0000256" key="9">
    <source>
        <dbReference type="ARBA" id="ARBA00023221"/>
    </source>
</evidence>
<dbReference type="InterPro" id="IPR036188">
    <property type="entry name" value="FAD/NAD-bd_sf"/>
</dbReference>
<gene>
    <name evidence="17" type="ORF">EBN03_09620</name>
</gene>
<protein>
    <recommendedName>
        <fullName evidence="14">Cholesterol oxidase</fullName>
        <ecNumber evidence="13">1.1.3.6</ecNumber>
        <ecNumber evidence="11">5.3.3.1</ecNumber>
    </recommendedName>
    <alternativeName>
        <fullName evidence="15">Cholesterol isomerase</fullName>
    </alternativeName>
</protein>
<keyword evidence="5" id="KW-0274">FAD</keyword>
<keyword evidence="4" id="KW-0285">Flavoprotein</keyword>
<evidence type="ECO:0000256" key="2">
    <source>
        <dbReference type="ARBA" id="ARBA00010790"/>
    </source>
</evidence>
<comment type="similarity">
    <text evidence="2">Belongs to the GMC oxidoreductase family.</text>
</comment>
<dbReference type="EC" id="5.3.3.1" evidence="11"/>
<dbReference type="InterPro" id="IPR007867">
    <property type="entry name" value="GMC_OxRtase_C"/>
</dbReference>
<evidence type="ECO:0000256" key="1">
    <source>
        <dbReference type="ARBA" id="ARBA00001974"/>
    </source>
</evidence>
<evidence type="ECO:0000256" key="11">
    <source>
        <dbReference type="ARBA" id="ARBA00038856"/>
    </source>
</evidence>
<dbReference type="PANTHER" id="PTHR47470:SF1">
    <property type="entry name" value="FAD-DEPENDENT OXIDOREDUCTASE 2 FAD BINDING DOMAIN-CONTAINING PROTEIN"/>
    <property type="match status" value="1"/>
</dbReference>
<dbReference type="SUPFAM" id="SSF51905">
    <property type="entry name" value="FAD/NAD(P)-binding domain"/>
    <property type="match status" value="1"/>
</dbReference>